<dbReference type="EMBL" id="BAAACX010000013">
    <property type="protein sequence ID" value="GAA0397462.1"/>
    <property type="molecule type" value="Genomic_DNA"/>
</dbReference>
<keyword evidence="2" id="KW-1185">Reference proteome</keyword>
<reference evidence="2" key="1">
    <citation type="journal article" date="2019" name="Int. J. Syst. Evol. Microbiol.">
        <title>The Global Catalogue of Microorganisms (GCM) 10K type strain sequencing project: providing services to taxonomists for standard genome sequencing and annotation.</title>
        <authorList>
            <consortium name="The Broad Institute Genomics Platform"/>
            <consortium name="The Broad Institute Genome Sequencing Center for Infectious Disease"/>
            <person name="Wu L."/>
            <person name="Ma J."/>
        </authorList>
    </citation>
    <scope>NUCLEOTIDE SEQUENCE [LARGE SCALE GENOMIC DNA]</scope>
    <source>
        <strain evidence="2">JCM 12774</strain>
    </source>
</reference>
<organism evidence="1 2">
    <name type="scientific">Paenibacillus motobuensis</name>
    <dbReference type="NCBI Taxonomy" id="295324"/>
    <lineage>
        <taxon>Bacteria</taxon>
        <taxon>Bacillati</taxon>
        <taxon>Bacillota</taxon>
        <taxon>Bacilli</taxon>
        <taxon>Bacillales</taxon>
        <taxon>Paenibacillaceae</taxon>
        <taxon>Paenibacillus</taxon>
    </lineage>
</organism>
<protein>
    <submittedName>
        <fullName evidence="1">Uncharacterized protein</fullName>
    </submittedName>
</protein>
<proteinExistence type="predicted"/>
<comment type="caution">
    <text evidence="1">The sequence shown here is derived from an EMBL/GenBank/DDBJ whole genome shotgun (WGS) entry which is preliminary data.</text>
</comment>
<gene>
    <name evidence="1" type="ORF">GCM10008933_30020</name>
</gene>
<dbReference type="RefSeq" id="WP_343862552.1">
    <property type="nucleotide sequence ID" value="NZ_BAAACX010000013.1"/>
</dbReference>
<evidence type="ECO:0000313" key="1">
    <source>
        <dbReference type="EMBL" id="GAA0397462.1"/>
    </source>
</evidence>
<dbReference type="Pfam" id="PF08795">
    <property type="entry name" value="DUF1796"/>
    <property type="match status" value="1"/>
</dbReference>
<evidence type="ECO:0000313" key="2">
    <source>
        <dbReference type="Proteomes" id="UP001500340"/>
    </source>
</evidence>
<dbReference type="Proteomes" id="UP001500340">
    <property type="component" value="Unassembled WGS sequence"/>
</dbReference>
<dbReference type="InterPro" id="IPR014903">
    <property type="entry name" value="DUF1796"/>
</dbReference>
<name>A0ABP3ICJ7_9BACL</name>
<sequence length="66" mass="7543">MLLHDMKGRYQAVFSLGENCLPAIQLERNGLRLYSGPLDWLAISQISERLASAYCSFIPEVHLMKF</sequence>
<accession>A0ABP3ICJ7</accession>